<evidence type="ECO:0000259" key="1">
    <source>
        <dbReference type="Pfam" id="PF01575"/>
    </source>
</evidence>
<evidence type="ECO:0000313" key="3">
    <source>
        <dbReference type="Proteomes" id="UP000032680"/>
    </source>
</evidence>
<reference evidence="2 3" key="1">
    <citation type="submission" date="2012-11" db="EMBL/GenBank/DDBJ databases">
        <title>Whole genome sequence of Acidisphaera rubrifaciens HS-AP3.</title>
        <authorList>
            <person name="Azuma Y."/>
            <person name="Higashiura N."/>
            <person name="Hirakawa H."/>
            <person name="Matsushita K."/>
        </authorList>
    </citation>
    <scope>NUCLEOTIDE SEQUENCE [LARGE SCALE GENOMIC DNA]</scope>
    <source>
        <strain evidence="2 3">HS-AP3</strain>
    </source>
</reference>
<gene>
    <name evidence="2" type="ORF">Asru_0107_04</name>
</gene>
<organism evidence="2 3">
    <name type="scientific">Acidisphaera rubrifaciens HS-AP3</name>
    <dbReference type="NCBI Taxonomy" id="1231350"/>
    <lineage>
        <taxon>Bacteria</taxon>
        <taxon>Pseudomonadati</taxon>
        <taxon>Pseudomonadota</taxon>
        <taxon>Alphaproteobacteria</taxon>
        <taxon>Acetobacterales</taxon>
        <taxon>Acetobacteraceae</taxon>
        <taxon>Acidisphaera</taxon>
    </lineage>
</organism>
<dbReference type="InterPro" id="IPR029069">
    <property type="entry name" value="HotDog_dom_sf"/>
</dbReference>
<sequence length="149" mass="16458">MSELLYFEDLPAGRVLHSARTITMERERIIGFAREFDPHPGHTSEETARESSFGELVASGWHTAASVCRLIVETTPIAGGGMGGGVELRWKRPVRPGDTLRITMEVLTARDSATRPGWGIATIRTTAYNQHDEPVLVMNSTNFLPRRPG</sequence>
<accession>A0A0D6P5N3</accession>
<dbReference type="OrthoDB" id="9797938at2"/>
<feature type="domain" description="MaoC-like" evidence="1">
    <location>
        <begin position="13"/>
        <end position="113"/>
    </location>
</feature>
<keyword evidence="3" id="KW-1185">Reference proteome</keyword>
<comment type="caution">
    <text evidence="2">The sequence shown here is derived from an EMBL/GenBank/DDBJ whole genome shotgun (WGS) entry which is preliminary data.</text>
</comment>
<dbReference type="AlphaFoldDB" id="A0A0D6P5N3"/>
<dbReference type="RefSeq" id="WP_048860333.1">
    <property type="nucleotide sequence ID" value="NZ_BANB01000107.1"/>
</dbReference>
<evidence type="ECO:0000313" key="2">
    <source>
        <dbReference type="EMBL" id="GAN76513.1"/>
    </source>
</evidence>
<dbReference type="Proteomes" id="UP000032680">
    <property type="component" value="Unassembled WGS sequence"/>
</dbReference>
<dbReference type="SUPFAM" id="SSF54637">
    <property type="entry name" value="Thioesterase/thiol ester dehydrase-isomerase"/>
    <property type="match status" value="1"/>
</dbReference>
<dbReference type="InterPro" id="IPR052342">
    <property type="entry name" value="MCH/BMMD"/>
</dbReference>
<name>A0A0D6P5N3_9PROT</name>
<dbReference type="Gene3D" id="3.10.129.10">
    <property type="entry name" value="Hotdog Thioesterase"/>
    <property type="match status" value="1"/>
</dbReference>
<proteinExistence type="predicted"/>
<dbReference type="Pfam" id="PF01575">
    <property type="entry name" value="MaoC_dehydratas"/>
    <property type="match status" value="1"/>
</dbReference>
<dbReference type="PANTHER" id="PTHR43664">
    <property type="entry name" value="MONOAMINE OXIDASE-RELATED"/>
    <property type="match status" value="1"/>
</dbReference>
<dbReference type="EMBL" id="BANB01000107">
    <property type="protein sequence ID" value="GAN76513.1"/>
    <property type="molecule type" value="Genomic_DNA"/>
</dbReference>
<dbReference type="InterPro" id="IPR002539">
    <property type="entry name" value="MaoC-like_dom"/>
</dbReference>
<protein>
    <submittedName>
        <fullName evidence="2">Dehydratase</fullName>
    </submittedName>
</protein>
<dbReference type="PANTHER" id="PTHR43664:SF1">
    <property type="entry name" value="BETA-METHYLMALYL-COA DEHYDRATASE"/>
    <property type="match status" value="1"/>
</dbReference>